<protein>
    <recommendedName>
        <fullName evidence="9">VTT domain-containing protein</fullName>
    </recommendedName>
</protein>
<feature type="transmembrane region" description="Helical" evidence="8">
    <location>
        <begin position="118"/>
        <end position="138"/>
    </location>
</feature>
<organism evidence="10 11">
    <name type="scientific">Xylanimonas protaetiae</name>
    <dbReference type="NCBI Taxonomy" id="2509457"/>
    <lineage>
        <taxon>Bacteria</taxon>
        <taxon>Bacillati</taxon>
        <taxon>Actinomycetota</taxon>
        <taxon>Actinomycetes</taxon>
        <taxon>Micrococcales</taxon>
        <taxon>Promicromonosporaceae</taxon>
        <taxon>Xylanimonas</taxon>
    </lineage>
</organism>
<dbReference type="Pfam" id="PF09335">
    <property type="entry name" value="VTT_dom"/>
    <property type="match status" value="1"/>
</dbReference>
<gene>
    <name evidence="10" type="ORF">ET471_09115</name>
</gene>
<reference evidence="10 11" key="1">
    <citation type="submission" date="2019-01" db="EMBL/GenBank/DDBJ databases">
        <title>Genome sequencing of strain FW10M-9.</title>
        <authorList>
            <person name="Heo J."/>
            <person name="Kim S.-J."/>
            <person name="Kim J.-S."/>
            <person name="Hong S.-B."/>
            <person name="Kwon S.-W."/>
        </authorList>
    </citation>
    <scope>NUCLEOTIDE SEQUENCE [LARGE SCALE GENOMIC DNA]</scope>
    <source>
        <strain evidence="10 11">FW10M-9</strain>
    </source>
</reference>
<keyword evidence="3" id="KW-1003">Cell membrane</keyword>
<name>A0A4P6F4A8_9MICO</name>
<dbReference type="PANTHER" id="PTHR42709">
    <property type="entry name" value="ALKALINE PHOSPHATASE LIKE PROTEIN"/>
    <property type="match status" value="1"/>
</dbReference>
<evidence type="ECO:0000259" key="9">
    <source>
        <dbReference type="Pfam" id="PF09335"/>
    </source>
</evidence>
<feature type="transmembrane region" description="Helical" evidence="8">
    <location>
        <begin position="74"/>
        <end position="98"/>
    </location>
</feature>
<evidence type="ECO:0000256" key="6">
    <source>
        <dbReference type="ARBA" id="ARBA00023136"/>
    </source>
</evidence>
<evidence type="ECO:0000256" key="5">
    <source>
        <dbReference type="ARBA" id="ARBA00022989"/>
    </source>
</evidence>
<sequence>MSRAWYSNRSTLLRPSVLGTMSRRQDIAARVAPPPSCAEPRTGERNVTGATPPGAGRSPSAPRAGRRSRAAYDLGVNLVGGHVLLFVAVTVGSAIPFLPTGEMVSGAAALAHGSRADVLVIFLIAWIASVLGDTVLLLEARLGARRLRGWIDRRAFAARVHQAERKLHLNAFSAVVTGRLVPGGRAPVIIALGLGRYPLRRFVAYDVVACAVWAAVYAGLGSLGGRIADHPVWGAAIAVVFAVLLGALVQQGTRFSRWRQTRRLARLGRERRTADGPRNAAPAHGSAQTR</sequence>
<evidence type="ECO:0000313" key="10">
    <source>
        <dbReference type="EMBL" id="QAY70176.1"/>
    </source>
</evidence>
<feature type="compositionally biased region" description="Low complexity" evidence="7">
    <location>
        <begin position="48"/>
        <end position="63"/>
    </location>
</feature>
<dbReference type="GO" id="GO:0005886">
    <property type="term" value="C:plasma membrane"/>
    <property type="evidence" value="ECO:0007669"/>
    <property type="project" value="UniProtKB-SubCell"/>
</dbReference>
<comment type="similarity">
    <text evidence="2">Belongs to the DedA family.</text>
</comment>
<dbReference type="AlphaFoldDB" id="A0A4P6F4A8"/>
<evidence type="ECO:0000256" key="7">
    <source>
        <dbReference type="SAM" id="MobiDB-lite"/>
    </source>
</evidence>
<evidence type="ECO:0000256" key="3">
    <source>
        <dbReference type="ARBA" id="ARBA00022475"/>
    </source>
</evidence>
<evidence type="ECO:0000256" key="4">
    <source>
        <dbReference type="ARBA" id="ARBA00022692"/>
    </source>
</evidence>
<feature type="domain" description="VTT" evidence="9">
    <location>
        <begin position="110"/>
        <end position="222"/>
    </location>
</feature>
<evidence type="ECO:0000256" key="8">
    <source>
        <dbReference type="SAM" id="Phobius"/>
    </source>
</evidence>
<dbReference type="EMBL" id="CP035493">
    <property type="protein sequence ID" value="QAY70176.1"/>
    <property type="molecule type" value="Genomic_DNA"/>
</dbReference>
<dbReference type="InterPro" id="IPR051311">
    <property type="entry name" value="DedA_domain"/>
</dbReference>
<dbReference type="PANTHER" id="PTHR42709:SF6">
    <property type="entry name" value="UNDECAPRENYL PHOSPHATE TRANSPORTER A"/>
    <property type="match status" value="1"/>
</dbReference>
<dbReference type="Proteomes" id="UP000292118">
    <property type="component" value="Chromosome"/>
</dbReference>
<comment type="subcellular location">
    <subcellularLocation>
        <location evidence="1">Cell membrane</location>
        <topology evidence="1">Multi-pass membrane protein</topology>
    </subcellularLocation>
</comment>
<dbReference type="InterPro" id="IPR032816">
    <property type="entry name" value="VTT_dom"/>
</dbReference>
<proteinExistence type="inferred from homology"/>
<evidence type="ECO:0000256" key="1">
    <source>
        <dbReference type="ARBA" id="ARBA00004651"/>
    </source>
</evidence>
<keyword evidence="4 8" id="KW-0812">Transmembrane</keyword>
<keyword evidence="11" id="KW-1185">Reference proteome</keyword>
<dbReference type="KEGG" id="xya:ET471_09115"/>
<keyword evidence="6 8" id="KW-0472">Membrane</keyword>
<feature type="transmembrane region" description="Helical" evidence="8">
    <location>
        <begin position="232"/>
        <end position="249"/>
    </location>
</feature>
<feature type="transmembrane region" description="Helical" evidence="8">
    <location>
        <begin position="202"/>
        <end position="220"/>
    </location>
</feature>
<evidence type="ECO:0000313" key="11">
    <source>
        <dbReference type="Proteomes" id="UP000292118"/>
    </source>
</evidence>
<dbReference type="OrthoDB" id="5189166at2"/>
<feature type="region of interest" description="Disordered" evidence="7">
    <location>
        <begin position="29"/>
        <end position="65"/>
    </location>
</feature>
<feature type="region of interest" description="Disordered" evidence="7">
    <location>
        <begin position="266"/>
        <end position="290"/>
    </location>
</feature>
<evidence type="ECO:0000256" key="2">
    <source>
        <dbReference type="ARBA" id="ARBA00010792"/>
    </source>
</evidence>
<accession>A0A4P6F4A8</accession>
<keyword evidence="5 8" id="KW-1133">Transmembrane helix</keyword>